<dbReference type="InterPro" id="IPR045864">
    <property type="entry name" value="aa-tRNA-synth_II/BPL/LPL"/>
</dbReference>
<evidence type="ECO:0000256" key="1">
    <source>
        <dbReference type="ARBA" id="ARBA00004496"/>
    </source>
</evidence>
<dbReference type="PRINTS" id="PR00981">
    <property type="entry name" value="TRNASYNTHSER"/>
</dbReference>
<keyword evidence="15" id="KW-1185">Reference proteome</keyword>
<dbReference type="InterPro" id="IPR002314">
    <property type="entry name" value="aa-tRNA-synt_IIb"/>
</dbReference>
<comment type="function">
    <text evidence="12">Catalyzes the attachment of serine to tRNA(Ser). Is also able to aminoacylate tRNA(Sec) with serine, to form the misacylated tRNA L-seryl-tRNA(Sec), which will be further converted into selenocysteinyl-tRNA(Sec).</text>
</comment>
<reference evidence="14 15" key="1">
    <citation type="submission" date="2023-11" db="EMBL/GenBank/DDBJ databases">
        <title>A Novel Polar Bacteriovorax (B. antarcticus) Isolated from the Biocrust in Antarctica.</title>
        <authorList>
            <person name="Mun W."/>
            <person name="Choi S.Y."/>
            <person name="Mitchell R.J."/>
        </authorList>
    </citation>
    <scope>NUCLEOTIDE SEQUENCE [LARGE SCALE GENOMIC DNA]</scope>
    <source>
        <strain evidence="14 15">PP10</strain>
    </source>
</reference>
<feature type="domain" description="Aminoacyl-transfer RNA synthetases class-II family profile" evidence="13">
    <location>
        <begin position="136"/>
        <end position="407"/>
    </location>
</feature>
<dbReference type="EC" id="6.1.1.11" evidence="12"/>
<feature type="binding site" evidence="12">
    <location>
        <position position="281"/>
    </location>
    <ligand>
        <name>L-serine</name>
        <dbReference type="ChEBI" id="CHEBI:33384"/>
    </ligand>
</feature>
<dbReference type="EMBL" id="JAYGJQ010000001">
    <property type="protein sequence ID" value="MEA9355849.1"/>
    <property type="molecule type" value="Genomic_DNA"/>
</dbReference>
<evidence type="ECO:0000256" key="7">
    <source>
        <dbReference type="ARBA" id="ARBA00022840"/>
    </source>
</evidence>
<evidence type="ECO:0000256" key="12">
    <source>
        <dbReference type="HAMAP-Rule" id="MF_00176"/>
    </source>
</evidence>
<dbReference type="Pfam" id="PF00587">
    <property type="entry name" value="tRNA-synt_2b"/>
    <property type="match status" value="1"/>
</dbReference>
<protein>
    <recommendedName>
        <fullName evidence="12">Serine--tRNA ligase</fullName>
        <ecNumber evidence="12">6.1.1.11</ecNumber>
    </recommendedName>
    <alternativeName>
        <fullName evidence="12">Seryl-tRNA synthetase</fullName>
        <shortName evidence="12">SerRS</shortName>
    </alternativeName>
    <alternativeName>
        <fullName evidence="12">Seryl-tRNA(Ser/Sec) synthetase</fullName>
    </alternativeName>
</protein>
<evidence type="ECO:0000256" key="6">
    <source>
        <dbReference type="ARBA" id="ARBA00022741"/>
    </source>
</evidence>
<organism evidence="14 15">
    <name type="scientific">Bacteriovorax antarcticus</name>
    <dbReference type="NCBI Taxonomy" id="3088717"/>
    <lineage>
        <taxon>Bacteria</taxon>
        <taxon>Pseudomonadati</taxon>
        <taxon>Bdellovibrionota</taxon>
        <taxon>Bacteriovoracia</taxon>
        <taxon>Bacteriovoracales</taxon>
        <taxon>Bacteriovoracaceae</taxon>
        <taxon>Bacteriovorax</taxon>
    </lineage>
</organism>
<feature type="binding site" evidence="12">
    <location>
        <begin position="258"/>
        <end position="260"/>
    </location>
    <ligand>
        <name>ATP</name>
        <dbReference type="ChEBI" id="CHEBI:30616"/>
    </ligand>
</feature>
<evidence type="ECO:0000256" key="10">
    <source>
        <dbReference type="ARBA" id="ARBA00047929"/>
    </source>
</evidence>
<dbReference type="InterPro" id="IPR010978">
    <property type="entry name" value="tRNA-bd_arm"/>
</dbReference>
<sequence length="425" mass="48314">MLDIKFIRENSDIVKNACKLKNITLDIDQLLALDKELVGLKTEEQNLLAQKNALTAKIPKASAEERPTLIAESKALDEKAKAIKPRAEIVEAELQNLLWITPQIPSPKAPVGKDDSDNVEIKKHGVLPKFDFKPLDHVALLEKNNWADFERIAKVSGSRSYSLRNEMVLVEMAMHRMAMDKLMKKGFNLVSVPAFAREEALYGTGHFPAGRDQAYFIPEHNLYLAGTAEVQINSLHANEILKESELPILYAGYSPCFRSEAGSYGRDVRGLIRVHQFMKVEQFVICKNDPGESEKWHQKLLETSEEIVQDLELPYRIVECCTGDMGTGKVRMYDVEAWVPSEEKYRETHSCSALHDWQARRTQTRYRDGENKVQFVHTLNNTAIATPRILVPFLENHQQADGSIKIPAKLQPYMDGRKFIGKKEE</sequence>
<dbReference type="InterPro" id="IPR006195">
    <property type="entry name" value="aa-tRNA-synth_II"/>
</dbReference>
<dbReference type="Gene3D" id="3.30.930.10">
    <property type="entry name" value="Bira Bifunctional Protein, Domain 2"/>
    <property type="match status" value="1"/>
</dbReference>
<dbReference type="SUPFAM" id="SSF55681">
    <property type="entry name" value="Class II aaRS and biotin synthetases"/>
    <property type="match status" value="1"/>
</dbReference>
<dbReference type="InterPro" id="IPR015866">
    <property type="entry name" value="Ser-tRNA-synth_1_N"/>
</dbReference>
<evidence type="ECO:0000256" key="3">
    <source>
        <dbReference type="ARBA" id="ARBA00010728"/>
    </source>
</evidence>
<evidence type="ECO:0000256" key="9">
    <source>
        <dbReference type="ARBA" id="ARBA00023146"/>
    </source>
</evidence>
<feature type="binding site" evidence="12">
    <location>
        <position position="382"/>
    </location>
    <ligand>
        <name>L-serine</name>
        <dbReference type="ChEBI" id="CHEBI:33384"/>
    </ligand>
</feature>
<comment type="subcellular location">
    <subcellularLocation>
        <location evidence="1 12">Cytoplasm</location>
    </subcellularLocation>
</comment>
<dbReference type="Gene3D" id="1.10.287.40">
    <property type="entry name" value="Serine-tRNA synthetase, tRNA binding domain"/>
    <property type="match status" value="1"/>
</dbReference>
<feature type="binding site" evidence="12">
    <location>
        <begin position="227"/>
        <end position="229"/>
    </location>
    <ligand>
        <name>L-serine</name>
        <dbReference type="ChEBI" id="CHEBI:33384"/>
    </ligand>
</feature>
<dbReference type="CDD" id="cd00770">
    <property type="entry name" value="SerRS_core"/>
    <property type="match status" value="1"/>
</dbReference>
<dbReference type="RefSeq" id="WP_323575479.1">
    <property type="nucleotide sequence ID" value="NZ_JAYGJQ010000001.1"/>
</dbReference>
<dbReference type="GO" id="GO:0004828">
    <property type="term" value="F:serine-tRNA ligase activity"/>
    <property type="evidence" value="ECO:0007669"/>
    <property type="project" value="UniProtKB-EC"/>
</dbReference>
<comment type="similarity">
    <text evidence="3 12">Belongs to the class-II aminoacyl-tRNA synthetase family. Type-1 seryl-tRNA synthetase subfamily.</text>
</comment>
<proteinExistence type="inferred from homology"/>
<comment type="pathway">
    <text evidence="2 12">Aminoacyl-tRNA biosynthesis; selenocysteinyl-tRNA(Sec) biosynthesis; L-seryl-tRNA(Sec) from L-serine and tRNA(Sec): step 1/1.</text>
</comment>
<evidence type="ECO:0000256" key="11">
    <source>
        <dbReference type="ARBA" id="ARBA00048823"/>
    </source>
</evidence>
<keyword evidence="9 12" id="KW-0030">Aminoacyl-tRNA synthetase</keyword>
<keyword evidence="4 12" id="KW-0963">Cytoplasm</keyword>
<evidence type="ECO:0000256" key="5">
    <source>
        <dbReference type="ARBA" id="ARBA00022598"/>
    </source>
</evidence>
<dbReference type="Proteomes" id="UP001302274">
    <property type="component" value="Unassembled WGS sequence"/>
</dbReference>
<dbReference type="PIRSF" id="PIRSF001529">
    <property type="entry name" value="Ser-tRNA-synth_IIa"/>
    <property type="match status" value="1"/>
</dbReference>
<evidence type="ECO:0000256" key="4">
    <source>
        <dbReference type="ARBA" id="ARBA00022490"/>
    </source>
</evidence>
<dbReference type="PANTHER" id="PTHR43697:SF1">
    <property type="entry name" value="SERINE--TRNA LIGASE"/>
    <property type="match status" value="1"/>
</dbReference>
<dbReference type="InterPro" id="IPR033729">
    <property type="entry name" value="SerRS_core"/>
</dbReference>
<name>A0ABU5VS26_9BACT</name>
<comment type="caution">
    <text evidence="14">The sequence shown here is derived from an EMBL/GenBank/DDBJ whole genome shotgun (WGS) entry which is preliminary data.</text>
</comment>
<dbReference type="HAMAP" id="MF_00176">
    <property type="entry name" value="Ser_tRNA_synth_type1"/>
    <property type="match status" value="1"/>
</dbReference>
<evidence type="ECO:0000259" key="13">
    <source>
        <dbReference type="PROSITE" id="PS50862"/>
    </source>
</evidence>
<keyword evidence="6 12" id="KW-0547">Nucleotide-binding</keyword>
<evidence type="ECO:0000256" key="8">
    <source>
        <dbReference type="ARBA" id="ARBA00022917"/>
    </source>
</evidence>
<evidence type="ECO:0000313" key="14">
    <source>
        <dbReference type="EMBL" id="MEA9355849.1"/>
    </source>
</evidence>
<dbReference type="PANTHER" id="PTHR43697">
    <property type="entry name" value="SERYL-TRNA SYNTHETASE"/>
    <property type="match status" value="1"/>
</dbReference>
<comment type="subunit">
    <text evidence="12">Homodimer. The tRNA molecule binds across the dimer.</text>
</comment>
<keyword evidence="5 12" id="KW-0436">Ligase</keyword>
<comment type="catalytic activity">
    <reaction evidence="10 12">
        <text>tRNA(Sec) + L-serine + ATP = L-seryl-tRNA(Sec) + AMP + diphosphate + H(+)</text>
        <dbReference type="Rhea" id="RHEA:42580"/>
        <dbReference type="Rhea" id="RHEA-COMP:9742"/>
        <dbReference type="Rhea" id="RHEA-COMP:10128"/>
        <dbReference type="ChEBI" id="CHEBI:15378"/>
        <dbReference type="ChEBI" id="CHEBI:30616"/>
        <dbReference type="ChEBI" id="CHEBI:33019"/>
        <dbReference type="ChEBI" id="CHEBI:33384"/>
        <dbReference type="ChEBI" id="CHEBI:78442"/>
        <dbReference type="ChEBI" id="CHEBI:78533"/>
        <dbReference type="ChEBI" id="CHEBI:456215"/>
        <dbReference type="EC" id="6.1.1.11"/>
    </reaction>
</comment>
<dbReference type="PROSITE" id="PS50862">
    <property type="entry name" value="AA_TRNA_LIGASE_II"/>
    <property type="match status" value="1"/>
</dbReference>
<comment type="domain">
    <text evidence="12">Consists of two distinct domains, a catalytic core and a N-terminal extension that is involved in tRNA binding.</text>
</comment>
<gene>
    <name evidence="12 14" type="primary">serS</name>
    <name evidence="14" type="ORF">SHI21_06545</name>
</gene>
<keyword evidence="7 12" id="KW-0067">ATP-binding</keyword>
<accession>A0ABU5VS26</accession>
<evidence type="ECO:0000313" key="15">
    <source>
        <dbReference type="Proteomes" id="UP001302274"/>
    </source>
</evidence>
<dbReference type="SUPFAM" id="SSF46589">
    <property type="entry name" value="tRNA-binding arm"/>
    <property type="match status" value="1"/>
</dbReference>
<feature type="binding site" evidence="12">
    <location>
        <position position="274"/>
    </location>
    <ligand>
        <name>ATP</name>
        <dbReference type="ChEBI" id="CHEBI:30616"/>
    </ligand>
</feature>
<dbReference type="Pfam" id="PF02403">
    <property type="entry name" value="Seryl_tRNA_N"/>
    <property type="match status" value="1"/>
</dbReference>
<feature type="binding site" evidence="12">
    <location>
        <begin position="347"/>
        <end position="350"/>
    </location>
    <ligand>
        <name>ATP</name>
        <dbReference type="ChEBI" id="CHEBI:30616"/>
    </ligand>
</feature>
<dbReference type="InterPro" id="IPR042103">
    <property type="entry name" value="SerRS_1_N_sf"/>
</dbReference>
<comment type="catalytic activity">
    <reaction evidence="11 12">
        <text>tRNA(Ser) + L-serine + ATP = L-seryl-tRNA(Ser) + AMP + diphosphate + H(+)</text>
        <dbReference type="Rhea" id="RHEA:12292"/>
        <dbReference type="Rhea" id="RHEA-COMP:9669"/>
        <dbReference type="Rhea" id="RHEA-COMP:9703"/>
        <dbReference type="ChEBI" id="CHEBI:15378"/>
        <dbReference type="ChEBI" id="CHEBI:30616"/>
        <dbReference type="ChEBI" id="CHEBI:33019"/>
        <dbReference type="ChEBI" id="CHEBI:33384"/>
        <dbReference type="ChEBI" id="CHEBI:78442"/>
        <dbReference type="ChEBI" id="CHEBI:78533"/>
        <dbReference type="ChEBI" id="CHEBI:456215"/>
        <dbReference type="EC" id="6.1.1.11"/>
    </reaction>
</comment>
<keyword evidence="8 12" id="KW-0648">Protein biosynthesis</keyword>
<dbReference type="InterPro" id="IPR002317">
    <property type="entry name" value="Ser-tRNA-ligase_type_1"/>
</dbReference>
<dbReference type="NCBIfam" id="TIGR00414">
    <property type="entry name" value="serS"/>
    <property type="match status" value="1"/>
</dbReference>
<evidence type="ECO:0000256" key="2">
    <source>
        <dbReference type="ARBA" id="ARBA00005045"/>
    </source>
</evidence>